<dbReference type="AlphaFoldDB" id="A0A3B0Y4R0"/>
<gene>
    <name evidence="1" type="ORF">MNBD_GAMMA10-688</name>
</gene>
<organism evidence="1">
    <name type="scientific">hydrothermal vent metagenome</name>
    <dbReference type="NCBI Taxonomy" id="652676"/>
    <lineage>
        <taxon>unclassified sequences</taxon>
        <taxon>metagenomes</taxon>
        <taxon>ecological metagenomes</taxon>
    </lineage>
</organism>
<dbReference type="EMBL" id="UOFJ01000516">
    <property type="protein sequence ID" value="VAW70352.1"/>
    <property type="molecule type" value="Genomic_DNA"/>
</dbReference>
<name>A0A3B0Y4R0_9ZZZZ</name>
<feature type="non-terminal residue" evidence="1">
    <location>
        <position position="1"/>
    </location>
</feature>
<accession>A0A3B0Y4R0</accession>
<proteinExistence type="predicted"/>
<evidence type="ECO:0000313" key="1">
    <source>
        <dbReference type="EMBL" id="VAW70352.1"/>
    </source>
</evidence>
<reference evidence="1" key="1">
    <citation type="submission" date="2018-06" db="EMBL/GenBank/DDBJ databases">
        <authorList>
            <person name="Zhirakovskaya E."/>
        </authorList>
    </citation>
    <scope>NUCLEOTIDE SEQUENCE</scope>
</reference>
<protein>
    <submittedName>
        <fullName evidence="1">Uncharacterized protein</fullName>
    </submittedName>
</protein>
<sequence length="152" mass="17848">LKTKPRLHWDHLDLIYFLGNALWNYSCSPYIFNDKGFDCRQGEDWQEPDGSILSTLHVRYPTHIPTHCKQQVFYFDQKGLLMRNDYSTNAISSLATASHYYRDYKTFGGLEFPTHRTVFPRLWNGKPFKALKVMDGRIKDILINWRGSPEAT</sequence>